<proteinExistence type="predicted"/>
<protein>
    <submittedName>
        <fullName evidence="1">Phage tail-like protein</fullName>
    </submittedName>
</protein>
<dbReference type="InterPro" id="IPR011747">
    <property type="entry name" value="CHP02241"/>
</dbReference>
<name>A0A927N9Z4_9ACTN</name>
<reference evidence="1" key="1">
    <citation type="submission" date="2020-10" db="EMBL/GenBank/DDBJ databases">
        <title>Sequencing the genomes of 1000 actinobacteria strains.</title>
        <authorList>
            <person name="Klenk H.-P."/>
        </authorList>
    </citation>
    <scope>NUCLEOTIDE SEQUENCE</scope>
    <source>
        <strain evidence="1">DSM 45354</strain>
    </source>
</reference>
<dbReference type="NCBIfam" id="TIGR02241">
    <property type="entry name" value="conserved hypothetical phage tail region protein"/>
    <property type="match status" value="1"/>
</dbReference>
<evidence type="ECO:0000313" key="2">
    <source>
        <dbReference type="Proteomes" id="UP000638648"/>
    </source>
</evidence>
<dbReference type="Proteomes" id="UP000638648">
    <property type="component" value="Unassembled WGS sequence"/>
</dbReference>
<keyword evidence="2" id="KW-1185">Reference proteome</keyword>
<dbReference type="InterPro" id="IPR010667">
    <property type="entry name" value="Phage_T4_Gp19"/>
</dbReference>
<accession>A0A927N9Z4</accession>
<evidence type="ECO:0000313" key="1">
    <source>
        <dbReference type="EMBL" id="MBE1611682.1"/>
    </source>
</evidence>
<comment type="caution">
    <text evidence="1">The sequence shown here is derived from an EMBL/GenBank/DDBJ whole genome shotgun (WGS) entry which is preliminary data.</text>
</comment>
<dbReference type="PANTHER" id="PTHR38009:SF1">
    <property type="entry name" value="CONSERVED HYPOTHETICAL PHAGE TAIL PROTEIN"/>
    <property type="match status" value="1"/>
</dbReference>
<gene>
    <name evidence="1" type="ORF">HEB94_008530</name>
</gene>
<dbReference type="AlphaFoldDB" id="A0A927N9Z4"/>
<dbReference type="PANTHER" id="PTHR38009">
    <property type="entry name" value="CONSERVED HYPOTHETICAL PHAGE TAIL PROTEIN"/>
    <property type="match status" value="1"/>
</dbReference>
<dbReference type="GO" id="GO:0005198">
    <property type="term" value="F:structural molecule activity"/>
    <property type="evidence" value="ECO:0007669"/>
    <property type="project" value="InterPro"/>
</dbReference>
<dbReference type="EMBL" id="JADBEM010000001">
    <property type="protein sequence ID" value="MBE1611682.1"/>
    <property type="molecule type" value="Genomic_DNA"/>
</dbReference>
<dbReference type="Pfam" id="PF06841">
    <property type="entry name" value="Phage_T4_gp19"/>
    <property type="match status" value="1"/>
</dbReference>
<sequence length="149" mass="16650">MPLADPMDMATAYSFSVKIDGVEVPYVIEVSGLKSEVDMVTYQEQTHDGKYVARQVMGRPKPGQFTVTRGLTDSKTVTDWLKAVMQGDLKGSRKTAEVVVYTSDNQPVKRLNFRNCWIKDVEVGSSLKAGSTEPLTEKFTVAWDEMEYA</sequence>
<organism evidence="1 2">
    <name type="scientific">Actinopolymorpha pittospori</name>
    <dbReference type="NCBI Taxonomy" id="648752"/>
    <lineage>
        <taxon>Bacteria</taxon>
        <taxon>Bacillati</taxon>
        <taxon>Actinomycetota</taxon>
        <taxon>Actinomycetes</taxon>
        <taxon>Propionibacteriales</taxon>
        <taxon>Actinopolymorphaceae</taxon>
        <taxon>Actinopolymorpha</taxon>
    </lineage>
</organism>
<dbReference type="RefSeq" id="WP_192754855.1">
    <property type="nucleotide sequence ID" value="NZ_BAABJL010000176.1"/>
</dbReference>